<dbReference type="PROSITE" id="PS51471">
    <property type="entry name" value="FE2OG_OXY"/>
    <property type="match status" value="1"/>
</dbReference>
<evidence type="ECO:0000313" key="6">
    <source>
        <dbReference type="Proteomes" id="UP000238479"/>
    </source>
</evidence>
<reference evidence="5 6" key="1">
    <citation type="journal article" date="2018" name="Nat. Genet.">
        <title>The Rosa genome provides new insights in the design of modern roses.</title>
        <authorList>
            <person name="Bendahmane M."/>
        </authorList>
    </citation>
    <scope>NUCLEOTIDE SEQUENCE [LARGE SCALE GENOMIC DNA]</scope>
    <source>
        <strain evidence="6">cv. Old Blush</strain>
    </source>
</reference>
<evidence type="ECO:0000256" key="2">
    <source>
        <dbReference type="ARBA" id="ARBA00022896"/>
    </source>
</evidence>
<protein>
    <submittedName>
        <fullName evidence="5">Putative flavonol synthase</fullName>
        <ecNumber evidence="5">1.14.20.6</ecNumber>
    </submittedName>
</protein>
<evidence type="ECO:0000313" key="5">
    <source>
        <dbReference type="EMBL" id="PRQ55744.1"/>
    </source>
</evidence>
<dbReference type="EMBL" id="PDCK01000039">
    <property type="protein sequence ID" value="PRQ55744.1"/>
    <property type="molecule type" value="Genomic_DNA"/>
</dbReference>
<dbReference type="Proteomes" id="UP000238479">
    <property type="component" value="Chromosome 1"/>
</dbReference>
<dbReference type="EC" id="1.14.20.6" evidence="5"/>
<dbReference type="InterPro" id="IPR050295">
    <property type="entry name" value="Plant_2OG-oxidoreductases"/>
</dbReference>
<name>A0A2P6SAP7_ROSCH</name>
<dbReference type="AlphaFoldDB" id="A0A2P6SAP7"/>
<dbReference type="PANTHER" id="PTHR47991">
    <property type="entry name" value="OXOGLUTARATE/IRON-DEPENDENT DIOXYGENASE"/>
    <property type="match status" value="1"/>
</dbReference>
<dbReference type="GO" id="GO:0046872">
    <property type="term" value="F:metal ion binding"/>
    <property type="evidence" value="ECO:0007669"/>
    <property type="project" value="UniProtKB-KW"/>
</dbReference>
<dbReference type="InterPro" id="IPR027443">
    <property type="entry name" value="IPNS-like_sf"/>
</dbReference>
<gene>
    <name evidence="5" type="ORF">RchiOBHm_Chr1g0327961</name>
</gene>
<evidence type="ECO:0000259" key="4">
    <source>
        <dbReference type="PROSITE" id="PS51471"/>
    </source>
</evidence>
<evidence type="ECO:0000256" key="3">
    <source>
        <dbReference type="ARBA" id="ARBA00023004"/>
    </source>
</evidence>
<dbReference type="Pfam" id="PF03171">
    <property type="entry name" value="2OG-FeII_Oxy"/>
    <property type="match status" value="1"/>
</dbReference>
<sequence>MGDGEVELEMKINMYPPCPQPQRALGVEPHTDMSAFTLLQVSNDDPGRQLWKDDNWVAVNYLPNAVFVNIGDQMEVLSNGKYKSILQRSLVNKKRLHMSWAVFIVAPHEAVIGPLRELVDEQKPAKYSTKTYGEYRQHKFNKIPQ</sequence>
<keyword evidence="1" id="KW-0479">Metal-binding</keyword>
<accession>A0A2P6SAP7</accession>
<keyword evidence="6" id="KW-1185">Reference proteome</keyword>
<dbReference type="GO" id="GO:0045431">
    <property type="term" value="F:flavonol synthase activity"/>
    <property type="evidence" value="ECO:0007669"/>
    <property type="project" value="UniProtKB-EC"/>
</dbReference>
<dbReference type="STRING" id="74649.A0A2P6SAP7"/>
<organism evidence="5 6">
    <name type="scientific">Rosa chinensis</name>
    <name type="common">China rose</name>
    <dbReference type="NCBI Taxonomy" id="74649"/>
    <lineage>
        <taxon>Eukaryota</taxon>
        <taxon>Viridiplantae</taxon>
        <taxon>Streptophyta</taxon>
        <taxon>Embryophyta</taxon>
        <taxon>Tracheophyta</taxon>
        <taxon>Spermatophyta</taxon>
        <taxon>Magnoliopsida</taxon>
        <taxon>eudicotyledons</taxon>
        <taxon>Gunneridae</taxon>
        <taxon>Pentapetalae</taxon>
        <taxon>rosids</taxon>
        <taxon>fabids</taxon>
        <taxon>Rosales</taxon>
        <taxon>Rosaceae</taxon>
        <taxon>Rosoideae</taxon>
        <taxon>Rosoideae incertae sedis</taxon>
        <taxon>Rosa</taxon>
    </lineage>
</organism>
<comment type="caution">
    <text evidence="5">The sequence shown here is derived from an EMBL/GenBank/DDBJ whole genome shotgun (WGS) entry which is preliminary data.</text>
</comment>
<keyword evidence="3" id="KW-0408">Iron</keyword>
<evidence type="ECO:0000256" key="1">
    <source>
        <dbReference type="ARBA" id="ARBA00022723"/>
    </source>
</evidence>
<dbReference type="InterPro" id="IPR044861">
    <property type="entry name" value="IPNS-like_FE2OG_OXY"/>
</dbReference>
<dbReference type="SUPFAM" id="SSF51197">
    <property type="entry name" value="Clavaminate synthase-like"/>
    <property type="match status" value="1"/>
</dbReference>
<dbReference type="GO" id="GO:0031418">
    <property type="term" value="F:L-ascorbic acid binding"/>
    <property type="evidence" value="ECO:0007669"/>
    <property type="project" value="UniProtKB-KW"/>
</dbReference>
<proteinExistence type="predicted"/>
<feature type="domain" description="Fe2OG dioxygenase" evidence="4">
    <location>
        <begin position="6"/>
        <end position="106"/>
    </location>
</feature>
<keyword evidence="2" id="KW-0847">Vitamin C</keyword>
<dbReference type="Gene3D" id="2.60.120.330">
    <property type="entry name" value="B-lactam Antibiotic, Isopenicillin N Synthase, Chain"/>
    <property type="match status" value="1"/>
</dbReference>
<keyword evidence="5" id="KW-0560">Oxidoreductase</keyword>
<dbReference type="OMA" id="HMSWAVF"/>
<dbReference type="Gramene" id="PRQ55744">
    <property type="protein sequence ID" value="PRQ55744"/>
    <property type="gene ID" value="RchiOBHm_Chr1g0327961"/>
</dbReference>
<dbReference type="InterPro" id="IPR005123">
    <property type="entry name" value="Oxoglu/Fe-dep_dioxygenase_dom"/>
</dbReference>